<dbReference type="Proteomes" id="UP000499080">
    <property type="component" value="Unassembled WGS sequence"/>
</dbReference>
<evidence type="ECO:0000313" key="1">
    <source>
        <dbReference type="EMBL" id="GBM47206.1"/>
    </source>
</evidence>
<dbReference type="EMBL" id="BGPR01001169">
    <property type="protein sequence ID" value="GBM47206.1"/>
    <property type="molecule type" value="Genomic_DNA"/>
</dbReference>
<dbReference type="AlphaFoldDB" id="A0A4Y2G348"/>
<organism evidence="1 2">
    <name type="scientific">Araneus ventricosus</name>
    <name type="common">Orbweaver spider</name>
    <name type="synonym">Epeira ventricosa</name>
    <dbReference type="NCBI Taxonomy" id="182803"/>
    <lineage>
        <taxon>Eukaryota</taxon>
        <taxon>Metazoa</taxon>
        <taxon>Ecdysozoa</taxon>
        <taxon>Arthropoda</taxon>
        <taxon>Chelicerata</taxon>
        <taxon>Arachnida</taxon>
        <taxon>Araneae</taxon>
        <taxon>Araneomorphae</taxon>
        <taxon>Entelegynae</taxon>
        <taxon>Araneoidea</taxon>
        <taxon>Araneidae</taxon>
        <taxon>Araneus</taxon>
    </lineage>
</organism>
<protein>
    <submittedName>
        <fullName evidence="1">Uncharacterized protein</fullName>
    </submittedName>
</protein>
<proteinExistence type="predicted"/>
<name>A0A4Y2G348_ARAVE</name>
<reference evidence="1 2" key="1">
    <citation type="journal article" date="2019" name="Sci. Rep.">
        <title>Orb-weaving spider Araneus ventricosus genome elucidates the spidroin gene catalogue.</title>
        <authorList>
            <person name="Kono N."/>
            <person name="Nakamura H."/>
            <person name="Ohtoshi R."/>
            <person name="Moran D.A.P."/>
            <person name="Shinohara A."/>
            <person name="Yoshida Y."/>
            <person name="Fujiwara M."/>
            <person name="Mori M."/>
            <person name="Tomita M."/>
            <person name="Arakawa K."/>
        </authorList>
    </citation>
    <scope>NUCLEOTIDE SEQUENCE [LARGE SCALE GENOMIC DNA]</scope>
</reference>
<evidence type="ECO:0000313" key="2">
    <source>
        <dbReference type="Proteomes" id="UP000499080"/>
    </source>
</evidence>
<sequence length="99" mass="11665">MTLTKPSQQHELICFRNVASNKGYRLFIHHLNDFQELLRINPRSSFTSSLFHYLQADMKNCFRHLRRSDSVPELFCASAQKNFHVMEKGTINRTDTHVL</sequence>
<gene>
    <name evidence="1" type="ORF">AVEN_271267_1</name>
</gene>
<comment type="caution">
    <text evidence="1">The sequence shown here is derived from an EMBL/GenBank/DDBJ whole genome shotgun (WGS) entry which is preliminary data.</text>
</comment>
<keyword evidence="2" id="KW-1185">Reference proteome</keyword>
<accession>A0A4Y2G348</accession>